<dbReference type="AlphaFoldDB" id="A0ABC8AZ61"/>
<accession>A0ABC8AZ61</accession>
<gene>
    <name evidence="1" type="ORF">NS506_05260</name>
</gene>
<reference evidence="1 2" key="1">
    <citation type="submission" date="2016-10" db="EMBL/GenBank/DDBJ databases">
        <title>Genome sequence of Nocardia seriolae strain EM150506, isolated from Anguila japonica.</title>
        <authorList>
            <person name="Han H.-J."/>
        </authorList>
    </citation>
    <scope>NUCLEOTIDE SEQUENCE [LARGE SCALE GENOMIC DNA]</scope>
    <source>
        <strain evidence="1 2">EM150506</strain>
    </source>
</reference>
<dbReference type="Proteomes" id="UP000180166">
    <property type="component" value="Chromosome"/>
</dbReference>
<sequence length="34" mass="3627">MNQDYTGSAVLDAGSSSIRDLLFSVVSTFSGNMR</sequence>
<dbReference type="KEGG" id="nsr:NS506_05260"/>
<evidence type="ECO:0000313" key="2">
    <source>
        <dbReference type="Proteomes" id="UP000180166"/>
    </source>
</evidence>
<organism evidence="1 2">
    <name type="scientific">Nocardia seriolae</name>
    <dbReference type="NCBI Taxonomy" id="37332"/>
    <lineage>
        <taxon>Bacteria</taxon>
        <taxon>Bacillati</taxon>
        <taxon>Actinomycetota</taxon>
        <taxon>Actinomycetes</taxon>
        <taxon>Mycobacteriales</taxon>
        <taxon>Nocardiaceae</taxon>
        <taxon>Nocardia</taxon>
    </lineage>
</organism>
<name>A0ABC8AZ61_9NOCA</name>
<dbReference type="EMBL" id="CP017839">
    <property type="protein sequence ID" value="APA99306.1"/>
    <property type="molecule type" value="Genomic_DNA"/>
</dbReference>
<evidence type="ECO:0000313" key="1">
    <source>
        <dbReference type="EMBL" id="APA99306.1"/>
    </source>
</evidence>
<protein>
    <submittedName>
        <fullName evidence="1">Uncharacterized protein</fullName>
    </submittedName>
</protein>
<proteinExistence type="predicted"/>